<gene>
    <name evidence="7" type="primary">norM</name>
    <name evidence="7" type="ORF">AshY1_03600</name>
</gene>
<evidence type="ECO:0000256" key="4">
    <source>
        <dbReference type="ARBA" id="ARBA00022989"/>
    </source>
</evidence>
<feature type="transmembrane region" description="Helical" evidence="6">
    <location>
        <begin position="110"/>
        <end position="135"/>
    </location>
</feature>
<feature type="transmembrane region" description="Helical" evidence="6">
    <location>
        <begin position="336"/>
        <end position="358"/>
    </location>
</feature>
<keyword evidence="4 6" id="KW-1133">Transmembrane helix</keyword>
<keyword evidence="5 6" id="KW-0472">Membrane</keyword>
<feature type="transmembrane region" description="Helical" evidence="6">
    <location>
        <begin position="413"/>
        <end position="432"/>
    </location>
</feature>
<evidence type="ECO:0000313" key="8">
    <source>
        <dbReference type="Proteomes" id="UP001484199"/>
    </source>
</evidence>
<dbReference type="Pfam" id="PF01554">
    <property type="entry name" value="MatE"/>
    <property type="match status" value="1"/>
</dbReference>
<protein>
    <submittedName>
        <fullName evidence="7">Na+-driven multidrug efflux pump (MATE)</fullName>
    </submittedName>
</protein>
<name>A0ABZ2U8H5_ASHYP</name>
<evidence type="ECO:0000313" key="7">
    <source>
        <dbReference type="EMBL" id="WYY26473.1"/>
    </source>
</evidence>
<evidence type="ECO:0000256" key="3">
    <source>
        <dbReference type="ARBA" id="ARBA00022692"/>
    </source>
</evidence>
<feature type="transmembrane region" description="Helical" evidence="6">
    <location>
        <begin position="78"/>
        <end position="98"/>
    </location>
</feature>
<keyword evidence="8" id="KW-1185">Reference proteome</keyword>
<dbReference type="PANTHER" id="PTHR43823">
    <property type="entry name" value="SPORULATION PROTEIN YKVU"/>
    <property type="match status" value="1"/>
</dbReference>
<dbReference type="InterPro" id="IPR051327">
    <property type="entry name" value="MATE_MepA_subfamily"/>
</dbReference>
<feature type="transmembrane region" description="Helical" evidence="6">
    <location>
        <begin position="184"/>
        <end position="206"/>
    </location>
</feature>
<reference evidence="7" key="1">
    <citation type="submission" date="2024-03" db="EMBL/GenBank/DDBJ databases">
        <title>The Complete Genome of 'Candidatus Phytoplasma fraxini' AshY1 from the Ash Yellows Group.</title>
        <authorList>
            <person name="Boehm J.W."/>
            <person name="Huettel B."/>
            <person name="Schneider B."/>
            <person name="Kube M."/>
        </authorList>
    </citation>
    <scope>NUCLEOTIDE SEQUENCE [LARGE SCALE GENOMIC DNA]</scope>
    <source>
        <strain evidence="7">AshY1</strain>
    </source>
</reference>
<feature type="transmembrane region" description="Helical" evidence="6">
    <location>
        <begin position="255"/>
        <end position="273"/>
    </location>
</feature>
<evidence type="ECO:0000256" key="2">
    <source>
        <dbReference type="ARBA" id="ARBA00022475"/>
    </source>
</evidence>
<keyword evidence="2" id="KW-1003">Cell membrane</keyword>
<feature type="transmembrane region" description="Helical" evidence="6">
    <location>
        <begin position="212"/>
        <end position="234"/>
    </location>
</feature>
<evidence type="ECO:0000256" key="5">
    <source>
        <dbReference type="ARBA" id="ARBA00023136"/>
    </source>
</evidence>
<feature type="transmembrane region" description="Helical" evidence="6">
    <location>
        <begin position="25"/>
        <end position="42"/>
    </location>
</feature>
<feature type="transmembrane region" description="Helical" evidence="6">
    <location>
        <begin position="383"/>
        <end position="406"/>
    </location>
</feature>
<evidence type="ECO:0000256" key="1">
    <source>
        <dbReference type="ARBA" id="ARBA00004651"/>
    </source>
</evidence>
<keyword evidence="3 6" id="KW-0812">Transmembrane</keyword>
<dbReference type="Proteomes" id="UP001484199">
    <property type="component" value="Chromosome"/>
</dbReference>
<evidence type="ECO:0000256" key="6">
    <source>
        <dbReference type="SAM" id="Phobius"/>
    </source>
</evidence>
<feature type="transmembrane region" description="Helical" evidence="6">
    <location>
        <begin position="293"/>
        <end position="310"/>
    </location>
</feature>
<proteinExistence type="predicted"/>
<accession>A0ABZ2U8H5</accession>
<dbReference type="EMBL" id="CP146843">
    <property type="protein sequence ID" value="WYY26473.1"/>
    <property type="molecule type" value="Genomic_DNA"/>
</dbReference>
<comment type="subcellular location">
    <subcellularLocation>
        <location evidence="1">Cell membrane</location>
        <topology evidence="1">Multi-pass membrane protein</topology>
    </subcellularLocation>
</comment>
<organism evidence="7 8">
    <name type="scientific">Ash yellows phytoplasma</name>
    <dbReference type="NCBI Taxonomy" id="35780"/>
    <lineage>
        <taxon>Bacteria</taxon>
        <taxon>Bacillati</taxon>
        <taxon>Mycoplasmatota</taxon>
        <taxon>Mollicutes</taxon>
        <taxon>Acholeplasmatales</taxon>
        <taxon>Acholeplasmataceae</taxon>
        <taxon>Candidatus Phytoplasma</taxon>
        <taxon>16SrVII (Ash yellows group)</taxon>
    </lineage>
</organism>
<feature type="transmembrane region" description="Helical" evidence="6">
    <location>
        <begin position="155"/>
        <end position="175"/>
    </location>
</feature>
<dbReference type="InterPro" id="IPR002528">
    <property type="entry name" value="MATE_fam"/>
</dbReference>
<dbReference type="RefSeq" id="WP_341266377.1">
    <property type="nucleotide sequence ID" value="NZ_CP146843.1"/>
</dbReference>
<dbReference type="PANTHER" id="PTHR43823:SF3">
    <property type="entry name" value="MULTIDRUG EXPORT PROTEIN MEPA"/>
    <property type="match status" value="1"/>
</dbReference>
<sequence length="481" mass="55166">MLINSSDNSRKKNILESDSNKEISIWKNLIILAFPIALYLLFQNVSSSIDFYIIKKPTSVSNTNVEAAVTYMKQIKKVLQSIAISLGGAGVVLVAREYKQKNNEQSKQYATLIFIMSVLSSLSIFLIFYVGALLPSPLGDIFLSRAYHLDGGWEYYIISLLTFVFITINCVFIGLERTKNKKRIVLFLNILNITLRIILAFLMKYIQKDNVTIIHLAWADFFSNFAISLFAFYFMFNSKNDFQIQFRKLIFPKKVVKNILKLSFILIIGKATYEIGKKFINDMATDYYGKDLISITGLVAAVNGIFYSISQSFEDAESVMVSRQAKINKNTNTLKIFKNAFIITLIIGIIGVFSNHFFGEFFLKILKPSDQITPDSLKNFKTVLFFEQMSLFTSVWASIIMIYIVSYTKNASIVLWLNMLRIVARMSCLWFCHKYKYIQISDYTEFGISTSLSNIIVLAVTVILFIRFIKAQKIIERNMNL</sequence>
<feature type="transmembrane region" description="Helical" evidence="6">
    <location>
        <begin position="452"/>
        <end position="469"/>
    </location>
</feature>